<dbReference type="EMBL" id="WURB01000001">
    <property type="protein sequence ID" value="MXQ10209.1"/>
    <property type="molecule type" value="Genomic_DNA"/>
</dbReference>
<comment type="caution">
    <text evidence="2">The sequence shown here is derived from an EMBL/GenBank/DDBJ whole genome shotgun (WGS) entry which is preliminary data.</text>
</comment>
<dbReference type="OrthoDB" id="9809788at2"/>
<dbReference type="InterPro" id="IPR009683">
    <property type="entry name" value="Extensin-like_C"/>
</dbReference>
<accession>A0A7X3MNC1</accession>
<reference evidence="2 3" key="1">
    <citation type="submission" date="2019-12" db="EMBL/GenBank/DDBJ databases">
        <authorList>
            <person name="Yuan C.-G."/>
        </authorList>
    </citation>
    <scope>NUCLEOTIDE SEQUENCE [LARGE SCALE GENOMIC DNA]</scope>
    <source>
        <strain evidence="2 3">KCTC 23863</strain>
    </source>
</reference>
<feature type="domain" description="Extensin-like C-terminal" evidence="1">
    <location>
        <begin position="1"/>
        <end position="84"/>
    </location>
</feature>
<dbReference type="RefSeq" id="WP_160883014.1">
    <property type="nucleotide sequence ID" value="NZ_WURB01000001.1"/>
</dbReference>
<evidence type="ECO:0000313" key="3">
    <source>
        <dbReference type="Proteomes" id="UP000436483"/>
    </source>
</evidence>
<dbReference type="Pfam" id="PF06904">
    <property type="entry name" value="Extensin-like_C"/>
    <property type="match status" value="1"/>
</dbReference>
<name>A0A7X3MNC1_9HYPH</name>
<dbReference type="Proteomes" id="UP000436483">
    <property type="component" value="Unassembled WGS sequence"/>
</dbReference>
<keyword evidence="3" id="KW-1185">Reference proteome</keyword>
<dbReference type="AlphaFoldDB" id="A0A7X3MNC1"/>
<sequence length="84" mass="9116">MNHRAAGLQSEHATADAIDITGFVPADERNVTVARDWEGGQAPPRGLAVRDGACSFVDVVLSPDDNEAHRNRFYCDMGASRTCR</sequence>
<evidence type="ECO:0000313" key="2">
    <source>
        <dbReference type="EMBL" id="MXQ10209.1"/>
    </source>
</evidence>
<evidence type="ECO:0000259" key="1">
    <source>
        <dbReference type="Pfam" id="PF06904"/>
    </source>
</evidence>
<organism evidence="2 3">
    <name type="scientific">Microvirga makkahensis</name>
    <dbReference type="NCBI Taxonomy" id="1128670"/>
    <lineage>
        <taxon>Bacteria</taxon>
        <taxon>Pseudomonadati</taxon>
        <taxon>Pseudomonadota</taxon>
        <taxon>Alphaproteobacteria</taxon>
        <taxon>Hyphomicrobiales</taxon>
        <taxon>Methylobacteriaceae</taxon>
        <taxon>Microvirga</taxon>
    </lineage>
</organism>
<reference evidence="2 3" key="2">
    <citation type="submission" date="2020-01" db="EMBL/GenBank/DDBJ databases">
        <title>Microvirga sp. nov., an arsenate reduction bacterium isolated from Tibet hotspring sediments.</title>
        <authorList>
            <person name="Xian W.-D."/>
            <person name="Li W.-J."/>
        </authorList>
    </citation>
    <scope>NUCLEOTIDE SEQUENCE [LARGE SCALE GENOMIC DNA]</scope>
    <source>
        <strain evidence="2 3">KCTC 23863</strain>
    </source>
</reference>
<protein>
    <recommendedName>
        <fullName evidence="1">Extensin-like C-terminal domain-containing protein</fullName>
    </recommendedName>
</protein>
<gene>
    <name evidence="2" type="ORF">GR328_01800</name>
</gene>
<proteinExistence type="predicted"/>